<dbReference type="PANTHER" id="PTHR34598">
    <property type="entry name" value="BLL6449 PROTEIN"/>
    <property type="match status" value="1"/>
</dbReference>
<keyword evidence="3" id="KW-1185">Reference proteome</keyword>
<proteinExistence type="inferred from homology"/>
<comment type="similarity">
    <text evidence="1">Belongs to the asaB hydroxylase/desaturase family.</text>
</comment>
<dbReference type="InterPro" id="IPR044053">
    <property type="entry name" value="AsaB-like"/>
</dbReference>
<evidence type="ECO:0000313" key="3">
    <source>
        <dbReference type="Proteomes" id="UP000055045"/>
    </source>
</evidence>
<dbReference type="NCBIfam" id="NF041278">
    <property type="entry name" value="CmcJ_NvfI_EfuI"/>
    <property type="match status" value="1"/>
</dbReference>
<comment type="caution">
    <text evidence="2">The sequence shown here is derived from an EMBL/GenBank/DDBJ whole genome shotgun (WGS) entry which is preliminary data.</text>
</comment>
<protein>
    <submittedName>
        <fullName evidence="2">Uncharacterized protein</fullName>
    </submittedName>
</protein>
<reference evidence="2 3" key="1">
    <citation type="submission" date="2015-10" db="EMBL/GenBank/DDBJ databases">
        <title>Genome sequencing of Penicillium freii.</title>
        <authorList>
            <person name="Nguyen H.D."/>
            <person name="Visagie C.M."/>
            <person name="Seifert K.A."/>
        </authorList>
    </citation>
    <scope>NUCLEOTIDE SEQUENCE [LARGE SCALE GENOMIC DNA]</scope>
    <source>
        <strain evidence="2 3">DAOM 242723</strain>
    </source>
</reference>
<dbReference type="Proteomes" id="UP000055045">
    <property type="component" value="Unassembled WGS sequence"/>
</dbReference>
<gene>
    <name evidence="2" type="ORF">ACN42_g8906</name>
</gene>
<name>A0A101MCU3_PENFR</name>
<sequence>MPYNIKGNVSFLSNQEKYNTEKPFYSNNGVVFDREHASPHNVQSEYIELEVEDIRGREEEGGEMNDNLDRWPFQIIKHTSQHLDWDRLENFDNYRKETEQLLTTKFNAVKAVCFDVLIRSSEPVEKRTEEYGLDDPRRPNVPALITHNDLSHDASLNIMADHLTEDELKEYCNGKYRVRMMNMWRPLVDKVETRPLAMCDPQTVEEKDVVRCDRLAGEWLSEIYVYKYNPNMKWYWLSDQARDEVWIFVFWDSEANMAKSRSCPHTSIEDPRFVGPDAPIRRSVETRNFVIERVRV</sequence>
<dbReference type="EMBL" id="LLXE01000297">
    <property type="protein sequence ID" value="KUM58241.1"/>
    <property type="molecule type" value="Genomic_DNA"/>
</dbReference>
<dbReference type="AlphaFoldDB" id="A0A101MCU3"/>
<evidence type="ECO:0000313" key="2">
    <source>
        <dbReference type="EMBL" id="KUM58241.1"/>
    </source>
</evidence>
<dbReference type="GO" id="GO:0016491">
    <property type="term" value="F:oxidoreductase activity"/>
    <property type="evidence" value="ECO:0007669"/>
    <property type="project" value="InterPro"/>
</dbReference>
<dbReference type="STRING" id="48697.A0A101MCU3"/>
<evidence type="ECO:0000256" key="1">
    <source>
        <dbReference type="ARBA" id="ARBA00023604"/>
    </source>
</evidence>
<organism evidence="2 3">
    <name type="scientific">Penicillium freii</name>
    <dbReference type="NCBI Taxonomy" id="48697"/>
    <lineage>
        <taxon>Eukaryota</taxon>
        <taxon>Fungi</taxon>
        <taxon>Dikarya</taxon>
        <taxon>Ascomycota</taxon>
        <taxon>Pezizomycotina</taxon>
        <taxon>Eurotiomycetes</taxon>
        <taxon>Eurotiomycetidae</taxon>
        <taxon>Eurotiales</taxon>
        <taxon>Aspergillaceae</taxon>
        <taxon>Penicillium</taxon>
    </lineage>
</organism>
<dbReference type="PANTHER" id="PTHR34598:SF3">
    <property type="entry name" value="OXIDOREDUCTASE AN1597"/>
    <property type="match status" value="1"/>
</dbReference>
<accession>A0A101MCU3</accession>